<keyword evidence="2" id="KW-1185">Reference proteome</keyword>
<evidence type="ECO:0000313" key="2">
    <source>
        <dbReference type="Proteomes" id="UP000321201"/>
    </source>
</evidence>
<evidence type="ECO:0000313" key="1">
    <source>
        <dbReference type="EMBL" id="TXF12909.1"/>
    </source>
</evidence>
<comment type="caution">
    <text evidence="1">The sequence shown here is derived from an EMBL/GenBank/DDBJ whole genome shotgun (WGS) entry which is preliminary data.</text>
</comment>
<gene>
    <name evidence="1" type="ORF">FR698_04585</name>
</gene>
<name>A0A5C7EMT0_9PROT</name>
<dbReference type="RefSeq" id="WP_147798991.1">
    <property type="nucleotide sequence ID" value="NZ_VPFL01000004.1"/>
</dbReference>
<dbReference type="Proteomes" id="UP000321201">
    <property type="component" value="Unassembled WGS sequence"/>
</dbReference>
<dbReference type="AlphaFoldDB" id="A0A5C7EMT0"/>
<accession>A0A5C7EMT0</accession>
<sequence>MDAFSYGNRLRPASSFGATRNKGCSAVGLPGLSAITVPAAPESANALTFNGLGRAAHRAASFNADRMSTN</sequence>
<dbReference type="InParanoid" id="A0A5C7EMT0"/>
<dbReference type="EMBL" id="VPFL01000004">
    <property type="protein sequence ID" value="TXF12909.1"/>
    <property type="molecule type" value="Genomic_DNA"/>
</dbReference>
<reference evidence="1 2" key="1">
    <citation type="submission" date="2019-08" db="EMBL/GenBank/DDBJ databases">
        <title>Pelomicrobium methylotrophicum gen. nov., sp. nov. a moderately thermophilic, facultatively anaerobic, lithoautotrophic and methylotrophic bacterium isolated from a terrestrial mud volcano.</title>
        <authorList>
            <person name="Slobodkina G.B."/>
            <person name="Merkel A.Y."/>
            <person name="Slobodkin A.I."/>
        </authorList>
    </citation>
    <scope>NUCLEOTIDE SEQUENCE [LARGE SCALE GENOMIC DNA]</scope>
    <source>
        <strain evidence="1 2">SM250</strain>
    </source>
</reference>
<organism evidence="1 2">
    <name type="scientific">Pelomicrobium methylotrophicum</name>
    <dbReference type="NCBI Taxonomy" id="2602750"/>
    <lineage>
        <taxon>Bacteria</taxon>
        <taxon>Pseudomonadati</taxon>
        <taxon>Pseudomonadota</taxon>
        <taxon>Hydrogenophilia</taxon>
        <taxon>Hydrogenophilia incertae sedis</taxon>
        <taxon>Pelomicrobium</taxon>
    </lineage>
</organism>
<protein>
    <submittedName>
        <fullName evidence="1">Uncharacterized protein</fullName>
    </submittedName>
</protein>
<proteinExistence type="predicted"/>